<dbReference type="InterPro" id="IPR026669">
    <property type="entry name" value="Arsenite_MeTrfase-like"/>
</dbReference>
<evidence type="ECO:0000259" key="9">
    <source>
        <dbReference type="Pfam" id="PF13847"/>
    </source>
</evidence>
<evidence type="ECO:0000256" key="6">
    <source>
        <dbReference type="ARBA" id="ARBA00047941"/>
    </source>
</evidence>
<dbReference type="AlphaFoldDB" id="X1NSX2"/>
<evidence type="ECO:0000256" key="2">
    <source>
        <dbReference type="ARBA" id="ARBA00022691"/>
    </source>
</evidence>
<dbReference type="Gene3D" id="3.40.50.150">
    <property type="entry name" value="Vaccinia Virus protein VP39"/>
    <property type="match status" value="1"/>
</dbReference>
<proteinExistence type="inferred from homology"/>
<dbReference type="GO" id="GO:0030791">
    <property type="term" value="F:arsenite methyltransferase activity"/>
    <property type="evidence" value="ECO:0007669"/>
    <property type="project" value="UniProtKB-EC"/>
</dbReference>
<feature type="domain" description="Methyltransferase" evidence="9">
    <location>
        <begin position="1"/>
        <end position="88"/>
    </location>
</feature>
<comment type="similarity">
    <text evidence="3">Belongs to the methyltransferase superfamily. Arsenite methyltransferase family.</text>
</comment>
<evidence type="ECO:0000256" key="1">
    <source>
        <dbReference type="ARBA" id="ARBA00022679"/>
    </source>
</evidence>
<evidence type="ECO:0000256" key="4">
    <source>
        <dbReference type="ARBA" id="ARBA00034521"/>
    </source>
</evidence>
<dbReference type="InterPro" id="IPR025714">
    <property type="entry name" value="Methyltranfer_dom"/>
</dbReference>
<accession>X1NSX2</accession>
<keyword evidence="1" id="KW-0808">Transferase</keyword>
<comment type="catalytic activity">
    <reaction evidence="7">
        <text>arsenic triglutathione + 2 [thioredoxin]-dithiol + 2 S-adenosyl-L-methionine + H2O = dimethylarsinous acid + 2 [thioredoxin]-disulfide + 3 glutathione + 2 S-adenosyl-L-homocysteine + 2 H(+)</text>
        <dbReference type="Rhea" id="RHEA:69464"/>
        <dbReference type="Rhea" id="RHEA-COMP:10698"/>
        <dbReference type="Rhea" id="RHEA-COMP:10700"/>
        <dbReference type="ChEBI" id="CHEBI:15377"/>
        <dbReference type="ChEBI" id="CHEBI:15378"/>
        <dbReference type="ChEBI" id="CHEBI:23808"/>
        <dbReference type="ChEBI" id="CHEBI:29950"/>
        <dbReference type="ChEBI" id="CHEBI:50058"/>
        <dbReference type="ChEBI" id="CHEBI:57856"/>
        <dbReference type="ChEBI" id="CHEBI:57925"/>
        <dbReference type="ChEBI" id="CHEBI:59789"/>
        <dbReference type="ChEBI" id="CHEBI:183640"/>
        <dbReference type="EC" id="2.1.1.137"/>
    </reaction>
</comment>
<evidence type="ECO:0000256" key="5">
    <source>
        <dbReference type="ARBA" id="ARBA00034545"/>
    </source>
</evidence>
<dbReference type="EMBL" id="BARV01042283">
    <property type="protein sequence ID" value="GAI47132.1"/>
    <property type="molecule type" value="Genomic_DNA"/>
</dbReference>
<dbReference type="PANTHER" id="PTHR43675:SF8">
    <property type="entry name" value="ARSENITE METHYLTRANSFERASE"/>
    <property type="match status" value="1"/>
</dbReference>
<evidence type="ECO:0000256" key="7">
    <source>
        <dbReference type="ARBA" id="ARBA00047943"/>
    </source>
</evidence>
<comment type="catalytic activity">
    <reaction evidence="6">
        <text>arsenic triglutathione + [thioredoxin]-dithiol + S-adenosyl-L-methionine + 2 H2O = methylarsonous acid + [thioredoxin]-disulfide + 3 glutathione + S-adenosyl-L-homocysteine + H(+)</text>
        <dbReference type="Rhea" id="RHEA:69460"/>
        <dbReference type="Rhea" id="RHEA-COMP:10698"/>
        <dbReference type="Rhea" id="RHEA-COMP:10700"/>
        <dbReference type="ChEBI" id="CHEBI:15377"/>
        <dbReference type="ChEBI" id="CHEBI:15378"/>
        <dbReference type="ChEBI" id="CHEBI:17826"/>
        <dbReference type="ChEBI" id="CHEBI:29950"/>
        <dbReference type="ChEBI" id="CHEBI:50058"/>
        <dbReference type="ChEBI" id="CHEBI:57856"/>
        <dbReference type="ChEBI" id="CHEBI:57925"/>
        <dbReference type="ChEBI" id="CHEBI:59789"/>
        <dbReference type="ChEBI" id="CHEBI:183640"/>
        <dbReference type="EC" id="2.1.1.137"/>
    </reaction>
</comment>
<gene>
    <name evidence="10" type="ORF">S06H3_63655</name>
</gene>
<keyword evidence="2" id="KW-0949">S-adenosyl-L-methionine</keyword>
<name>X1NSX2_9ZZZZ</name>
<feature type="non-terminal residue" evidence="10">
    <location>
        <position position="1"/>
    </location>
</feature>
<dbReference type="EC" id="2.1.1.137" evidence="4"/>
<evidence type="ECO:0000256" key="8">
    <source>
        <dbReference type="ARBA" id="ARBA00048428"/>
    </source>
</evidence>
<comment type="caution">
    <text evidence="10">The sequence shown here is derived from an EMBL/GenBank/DDBJ whole genome shotgun (WGS) entry which is preliminary data.</text>
</comment>
<organism evidence="10">
    <name type="scientific">marine sediment metagenome</name>
    <dbReference type="NCBI Taxonomy" id="412755"/>
    <lineage>
        <taxon>unclassified sequences</taxon>
        <taxon>metagenomes</taxon>
        <taxon>ecological metagenomes</taxon>
    </lineage>
</organism>
<evidence type="ECO:0000313" key="10">
    <source>
        <dbReference type="EMBL" id="GAI47132.1"/>
    </source>
</evidence>
<dbReference type="Pfam" id="PF13847">
    <property type="entry name" value="Methyltransf_31"/>
    <property type="match status" value="1"/>
</dbReference>
<protein>
    <recommendedName>
        <fullName evidence="5">Arsenite methyltransferase</fullName>
        <ecNumber evidence="4">2.1.1.137</ecNumber>
    </recommendedName>
</protein>
<feature type="non-terminal residue" evidence="10">
    <location>
        <position position="131"/>
    </location>
</feature>
<reference evidence="10" key="1">
    <citation type="journal article" date="2014" name="Front. Microbiol.">
        <title>High frequency of phylogenetically diverse reductive dehalogenase-homologous genes in deep subseafloor sedimentary metagenomes.</title>
        <authorList>
            <person name="Kawai M."/>
            <person name="Futagami T."/>
            <person name="Toyoda A."/>
            <person name="Takaki Y."/>
            <person name="Nishi S."/>
            <person name="Hori S."/>
            <person name="Arai W."/>
            <person name="Tsubouchi T."/>
            <person name="Morono Y."/>
            <person name="Uchiyama I."/>
            <person name="Ito T."/>
            <person name="Fujiyama A."/>
            <person name="Inagaki F."/>
            <person name="Takami H."/>
        </authorList>
    </citation>
    <scope>NUCLEOTIDE SEQUENCE</scope>
    <source>
        <strain evidence="10">Expedition CK06-06</strain>
    </source>
</reference>
<evidence type="ECO:0000256" key="3">
    <source>
        <dbReference type="ARBA" id="ARBA00034487"/>
    </source>
</evidence>
<dbReference type="SUPFAM" id="SSF53335">
    <property type="entry name" value="S-adenosyl-L-methionine-dependent methyltransferases"/>
    <property type="match status" value="1"/>
</dbReference>
<dbReference type="InterPro" id="IPR029063">
    <property type="entry name" value="SAM-dependent_MTases_sf"/>
</dbReference>
<comment type="catalytic activity">
    <reaction evidence="8">
        <text>arsenic triglutathione + 3 [thioredoxin]-dithiol + 3 S-adenosyl-L-methionine = trimethylarsine + 3 [thioredoxin]-disulfide + 3 glutathione + 3 S-adenosyl-L-homocysteine + 3 H(+)</text>
        <dbReference type="Rhea" id="RHEA:69432"/>
        <dbReference type="Rhea" id="RHEA-COMP:10698"/>
        <dbReference type="Rhea" id="RHEA-COMP:10700"/>
        <dbReference type="ChEBI" id="CHEBI:15378"/>
        <dbReference type="ChEBI" id="CHEBI:27130"/>
        <dbReference type="ChEBI" id="CHEBI:29950"/>
        <dbReference type="ChEBI" id="CHEBI:50058"/>
        <dbReference type="ChEBI" id="CHEBI:57856"/>
        <dbReference type="ChEBI" id="CHEBI:57925"/>
        <dbReference type="ChEBI" id="CHEBI:59789"/>
        <dbReference type="ChEBI" id="CHEBI:183640"/>
        <dbReference type="EC" id="2.1.1.137"/>
    </reaction>
</comment>
<sequence length="131" mass="14925">GEIENLPAADNSVDVIISNCVINLSPEKERVFRETFRVLKPGGRLMVSDIVLLRELPDFIKNNYDAYVNCVAGAVLKNQYIESIKEAGFHEVNIVKIFLPCVFSSFINHRRCHIYSNDFSTFTNLIRCKKA</sequence>
<dbReference type="CDD" id="cd02440">
    <property type="entry name" value="AdoMet_MTases"/>
    <property type="match status" value="1"/>
</dbReference>
<dbReference type="PANTHER" id="PTHR43675">
    <property type="entry name" value="ARSENITE METHYLTRANSFERASE"/>
    <property type="match status" value="1"/>
</dbReference>